<organism evidence="1 2">
    <name type="scientific">Pistacia atlantica</name>
    <dbReference type="NCBI Taxonomy" id="434234"/>
    <lineage>
        <taxon>Eukaryota</taxon>
        <taxon>Viridiplantae</taxon>
        <taxon>Streptophyta</taxon>
        <taxon>Embryophyta</taxon>
        <taxon>Tracheophyta</taxon>
        <taxon>Spermatophyta</taxon>
        <taxon>Magnoliopsida</taxon>
        <taxon>eudicotyledons</taxon>
        <taxon>Gunneridae</taxon>
        <taxon>Pentapetalae</taxon>
        <taxon>rosids</taxon>
        <taxon>malvids</taxon>
        <taxon>Sapindales</taxon>
        <taxon>Anacardiaceae</taxon>
        <taxon>Pistacia</taxon>
    </lineage>
</organism>
<protein>
    <submittedName>
        <fullName evidence="1">Uncharacterized protein</fullName>
    </submittedName>
</protein>
<accession>A0ACC1B6E8</accession>
<keyword evidence="2" id="KW-1185">Reference proteome</keyword>
<dbReference type="Proteomes" id="UP001164250">
    <property type="component" value="Chromosome 6"/>
</dbReference>
<sequence length="141" mass="15595">MGRQYFSYHLRICLNHSSLPSWLAARKLLDSPPQNNTVCGYEHDNQSKSGVRASVSNYAGSASGDTPSGPPSPISFERLDGRSNSNLKCVYKGVDAYGKIYYIIAPCSNNGNEGGQENYEKYYAPPPLEHEGNHYYDPLIV</sequence>
<proteinExistence type="predicted"/>
<evidence type="ECO:0000313" key="2">
    <source>
        <dbReference type="Proteomes" id="UP001164250"/>
    </source>
</evidence>
<evidence type="ECO:0000313" key="1">
    <source>
        <dbReference type="EMBL" id="KAJ0094524.1"/>
    </source>
</evidence>
<name>A0ACC1B6E8_9ROSI</name>
<gene>
    <name evidence="1" type="ORF">Patl1_16547</name>
</gene>
<comment type="caution">
    <text evidence="1">The sequence shown here is derived from an EMBL/GenBank/DDBJ whole genome shotgun (WGS) entry which is preliminary data.</text>
</comment>
<reference evidence="2" key="1">
    <citation type="journal article" date="2023" name="G3 (Bethesda)">
        <title>Genome assembly and association tests identify interacting loci associated with vigor, precocity, and sex in interspecific pistachio rootstocks.</title>
        <authorList>
            <person name="Palmer W."/>
            <person name="Jacygrad E."/>
            <person name="Sagayaradj S."/>
            <person name="Cavanaugh K."/>
            <person name="Han R."/>
            <person name="Bertier L."/>
            <person name="Beede B."/>
            <person name="Kafkas S."/>
            <person name="Golino D."/>
            <person name="Preece J."/>
            <person name="Michelmore R."/>
        </authorList>
    </citation>
    <scope>NUCLEOTIDE SEQUENCE [LARGE SCALE GENOMIC DNA]</scope>
</reference>
<dbReference type="EMBL" id="CM047902">
    <property type="protein sequence ID" value="KAJ0094524.1"/>
    <property type="molecule type" value="Genomic_DNA"/>
</dbReference>